<evidence type="ECO:0000313" key="1">
    <source>
        <dbReference type="EMBL" id="NBN77919.1"/>
    </source>
</evidence>
<reference evidence="2" key="1">
    <citation type="submission" date="2020-01" db="EMBL/GenBank/DDBJ databases">
        <authorList>
            <person name="Fang Y."/>
            <person name="Sun R."/>
            <person name="Nie L."/>
            <person name="He J."/>
            <person name="Hao L."/>
            <person name="Wang L."/>
            <person name="Su S."/>
            <person name="Lv E."/>
            <person name="Zhang Z."/>
            <person name="Xie R."/>
            <person name="Liu H."/>
        </authorList>
    </citation>
    <scope>NUCLEOTIDE SEQUENCE [LARGE SCALE GENOMIC DNA]</scope>
    <source>
        <strain evidence="2">XCT-53</strain>
    </source>
</reference>
<dbReference type="Proteomes" id="UP000586722">
    <property type="component" value="Unassembled WGS sequence"/>
</dbReference>
<sequence>MIGLFDRDIFLKLCCCNLWFEAVNALELTQPYRLAATSSAKSNHKLIARMLGGAAPEDVIQRTQEIVDIVPIIPDDVDKIYGTAAYQELSGIDGIDTGEHILAAIFINSPAGRMLLSGDKRFIQAFREYLPDRWDELSSSIISFETCILAIEERYGFEFVLQRVLPVKHCDGSLRIAIGDQPKVEHFRKAMTSYNPCGIIKKRS</sequence>
<proteinExistence type="predicted"/>
<dbReference type="AlphaFoldDB" id="A0A7X5F3P2"/>
<accession>A0A7X5F3P2</accession>
<dbReference type="EMBL" id="JAABLQ010000001">
    <property type="protein sequence ID" value="NBN77919.1"/>
    <property type="molecule type" value="Genomic_DNA"/>
</dbReference>
<evidence type="ECO:0000313" key="2">
    <source>
        <dbReference type="Proteomes" id="UP000586722"/>
    </source>
</evidence>
<comment type="caution">
    <text evidence="1">The sequence shown here is derived from an EMBL/GenBank/DDBJ whole genome shotgun (WGS) entry which is preliminary data.</text>
</comment>
<name>A0A7X5F3P2_9HYPH</name>
<keyword evidence="2" id="KW-1185">Reference proteome</keyword>
<organism evidence="1 2">
    <name type="scientific">Pannonibacter tanglangensis</name>
    <dbReference type="NCBI Taxonomy" id="2750084"/>
    <lineage>
        <taxon>Bacteria</taxon>
        <taxon>Pseudomonadati</taxon>
        <taxon>Pseudomonadota</taxon>
        <taxon>Alphaproteobacteria</taxon>
        <taxon>Hyphomicrobiales</taxon>
        <taxon>Stappiaceae</taxon>
        <taxon>Pannonibacter</taxon>
    </lineage>
</organism>
<gene>
    <name evidence="1" type="ORF">GWI72_06510</name>
</gene>
<protein>
    <submittedName>
        <fullName evidence="1">Uncharacterized protein</fullName>
    </submittedName>
</protein>